<sequence length="292" mass="32194">MSGLTVLDAMRRIAAQLPKDAPIEEAAKTVIKFRVNSLLITDEKHEPVGVVSKTNIMGGYYAGIPIETPLEAIMMPSPLFCEPGDTLESALDLMRTHNVHRLFVKESAPDQVVGVLAYYDICGLLYRYCHKCERNILRTREADSEGFLAEPFHVYEVMTPSVFVNHENESLMEVMEGLEANNVGAVLIIDENGLPAGVVSKTDLIIAYKHGISAEVPAKTIMSTPVRSCDEREHLVLAIQRMIFADVQRLFVHKEDPGKIVGVLSLSDAARTRSGSCRACISSRIEVENAPD</sequence>
<evidence type="ECO:0000256" key="2">
    <source>
        <dbReference type="PROSITE-ProRule" id="PRU00703"/>
    </source>
</evidence>
<organism evidence="4 5">
    <name type="scientific">Desulforhabdus amnigena</name>
    <dbReference type="NCBI Taxonomy" id="40218"/>
    <lineage>
        <taxon>Bacteria</taxon>
        <taxon>Pseudomonadati</taxon>
        <taxon>Thermodesulfobacteriota</taxon>
        <taxon>Syntrophobacteria</taxon>
        <taxon>Syntrophobacterales</taxon>
        <taxon>Syntrophobacteraceae</taxon>
        <taxon>Desulforhabdus</taxon>
    </lineage>
</organism>
<proteinExistence type="predicted"/>
<evidence type="ECO:0000313" key="5">
    <source>
        <dbReference type="Proteomes" id="UP001144372"/>
    </source>
</evidence>
<dbReference type="PROSITE" id="PS51371">
    <property type="entry name" value="CBS"/>
    <property type="match status" value="4"/>
</dbReference>
<keyword evidence="1 2" id="KW-0129">CBS domain</keyword>
<dbReference type="AlphaFoldDB" id="A0A9W6CZ69"/>
<evidence type="ECO:0000259" key="3">
    <source>
        <dbReference type="PROSITE" id="PS51371"/>
    </source>
</evidence>
<reference evidence="4" key="1">
    <citation type="submission" date="2022-12" db="EMBL/GenBank/DDBJ databases">
        <title>Reference genome sequencing for broad-spectrum identification of bacterial and archaeal isolates by mass spectrometry.</title>
        <authorList>
            <person name="Sekiguchi Y."/>
            <person name="Tourlousse D.M."/>
        </authorList>
    </citation>
    <scope>NUCLEOTIDE SEQUENCE</scope>
    <source>
        <strain evidence="4">ASRB1</strain>
    </source>
</reference>
<feature type="domain" description="CBS" evidence="3">
    <location>
        <begin position="158"/>
        <end position="215"/>
    </location>
</feature>
<protein>
    <recommendedName>
        <fullName evidence="3">CBS domain-containing protein</fullName>
    </recommendedName>
</protein>
<accession>A0A9W6CZ69</accession>
<name>A0A9W6CZ69_9BACT</name>
<feature type="domain" description="CBS" evidence="3">
    <location>
        <begin position="222"/>
        <end position="280"/>
    </location>
</feature>
<dbReference type="PANTHER" id="PTHR43080:SF2">
    <property type="entry name" value="CBS DOMAIN-CONTAINING PROTEIN"/>
    <property type="match status" value="1"/>
</dbReference>
<dbReference type="EMBL" id="BSDR01000001">
    <property type="protein sequence ID" value="GLI32977.1"/>
    <property type="molecule type" value="Genomic_DNA"/>
</dbReference>
<keyword evidence="5" id="KW-1185">Reference proteome</keyword>
<dbReference type="PANTHER" id="PTHR43080">
    <property type="entry name" value="CBS DOMAIN-CONTAINING PROTEIN CBSX3, MITOCHONDRIAL"/>
    <property type="match status" value="1"/>
</dbReference>
<dbReference type="InterPro" id="IPR051257">
    <property type="entry name" value="Diverse_CBS-Domain"/>
</dbReference>
<dbReference type="CDD" id="cd02205">
    <property type="entry name" value="CBS_pair_SF"/>
    <property type="match status" value="1"/>
</dbReference>
<evidence type="ECO:0000256" key="1">
    <source>
        <dbReference type="ARBA" id="ARBA00023122"/>
    </source>
</evidence>
<gene>
    <name evidence="4" type="ORF">DAMNIGENAA_04100</name>
</gene>
<comment type="caution">
    <text evidence="4">The sequence shown here is derived from an EMBL/GenBank/DDBJ whole genome shotgun (WGS) entry which is preliminary data.</text>
</comment>
<dbReference type="Proteomes" id="UP001144372">
    <property type="component" value="Unassembled WGS sequence"/>
</dbReference>
<dbReference type="SUPFAM" id="SSF54631">
    <property type="entry name" value="CBS-domain pair"/>
    <property type="match status" value="2"/>
</dbReference>
<evidence type="ECO:0000313" key="4">
    <source>
        <dbReference type="EMBL" id="GLI32977.1"/>
    </source>
</evidence>
<dbReference type="SMART" id="SM00116">
    <property type="entry name" value="CBS"/>
    <property type="match status" value="4"/>
</dbReference>
<dbReference type="InterPro" id="IPR046342">
    <property type="entry name" value="CBS_dom_sf"/>
</dbReference>
<dbReference type="Pfam" id="PF00571">
    <property type="entry name" value="CBS"/>
    <property type="match status" value="4"/>
</dbReference>
<dbReference type="Gene3D" id="3.10.580.10">
    <property type="entry name" value="CBS-domain"/>
    <property type="match status" value="2"/>
</dbReference>
<feature type="domain" description="CBS" evidence="3">
    <location>
        <begin position="10"/>
        <end position="66"/>
    </location>
</feature>
<dbReference type="InterPro" id="IPR000644">
    <property type="entry name" value="CBS_dom"/>
</dbReference>
<feature type="domain" description="CBS" evidence="3">
    <location>
        <begin position="74"/>
        <end position="132"/>
    </location>
</feature>